<dbReference type="STRING" id="1246995.AFR_41690"/>
<name>U5WCA1_9ACTN</name>
<proteinExistence type="predicted"/>
<keyword evidence="2" id="KW-1185">Reference proteome</keyword>
<accession>U5WCA1</accession>
<dbReference type="KEGG" id="afs:AFR_41690"/>
<dbReference type="AlphaFoldDB" id="U5WCA1"/>
<dbReference type="HOGENOM" id="CLU_134851_0_0_11"/>
<organism evidence="1 2">
    <name type="scientific">Actinoplanes friuliensis DSM 7358</name>
    <dbReference type="NCBI Taxonomy" id="1246995"/>
    <lineage>
        <taxon>Bacteria</taxon>
        <taxon>Bacillati</taxon>
        <taxon>Actinomycetota</taxon>
        <taxon>Actinomycetes</taxon>
        <taxon>Micromonosporales</taxon>
        <taxon>Micromonosporaceae</taxon>
        <taxon>Actinoplanes</taxon>
    </lineage>
</organism>
<evidence type="ECO:0000313" key="1">
    <source>
        <dbReference type="EMBL" id="AGZ46592.1"/>
    </source>
</evidence>
<gene>
    <name evidence="1" type="ORF">AFR_41690</name>
</gene>
<protein>
    <submittedName>
        <fullName evidence="1">Uncharacterized protein</fullName>
    </submittedName>
</protein>
<evidence type="ECO:0000313" key="2">
    <source>
        <dbReference type="Proteomes" id="UP000017746"/>
    </source>
</evidence>
<dbReference type="EMBL" id="CP006272">
    <property type="protein sequence ID" value="AGZ46592.1"/>
    <property type="molecule type" value="Genomic_DNA"/>
</dbReference>
<reference evidence="1 2" key="1">
    <citation type="journal article" date="2014" name="J. Biotechnol.">
        <title>Complete genome sequence of the actinobacterium Actinoplanes friuliensis HAG 010964, producer of the lipopeptide antibiotic friulimycin.</title>
        <authorList>
            <person name="Ruckert C."/>
            <person name="Szczepanowski R."/>
            <person name="Albersmeier A."/>
            <person name="Goesmann A."/>
            <person name="Fischer N."/>
            <person name="Steinkamper A."/>
            <person name="Puhler A."/>
            <person name="Biener R."/>
            <person name="Schwartz D."/>
            <person name="Kalinowski J."/>
        </authorList>
    </citation>
    <scope>NUCLEOTIDE SEQUENCE [LARGE SCALE GENOMIC DNA]</scope>
    <source>
        <strain evidence="1 2">DSM 7358</strain>
    </source>
</reference>
<sequence>MSWRQSLAEEETALHFGPPAFITAVDSALEAYEKRVEGFENLDDEEIWTAVEKVVRALNAADEKHGVIETTIREDLCEYIDAVLTDADINVEALTTRRGIDPSALTDKWRDW</sequence>
<dbReference type="PATRIC" id="fig|1246995.3.peg.8437"/>
<dbReference type="Proteomes" id="UP000017746">
    <property type="component" value="Chromosome"/>
</dbReference>